<evidence type="ECO:0000313" key="3">
    <source>
        <dbReference type="EMBL" id="PNV66704.1"/>
    </source>
</evidence>
<keyword evidence="4" id="KW-1185">Reference proteome</keyword>
<feature type="compositionally biased region" description="Low complexity" evidence="1">
    <location>
        <begin position="209"/>
        <end position="234"/>
    </location>
</feature>
<feature type="transmembrane region" description="Helical" evidence="2">
    <location>
        <begin position="66"/>
        <end position="86"/>
    </location>
</feature>
<feature type="compositionally biased region" description="Low complexity" evidence="1">
    <location>
        <begin position="245"/>
        <end position="275"/>
    </location>
</feature>
<feature type="region of interest" description="Disordered" evidence="1">
    <location>
        <begin position="121"/>
        <end position="163"/>
    </location>
</feature>
<dbReference type="EMBL" id="PPEK01000030">
    <property type="protein sequence ID" value="PNV66704.1"/>
    <property type="molecule type" value="Genomic_DNA"/>
</dbReference>
<dbReference type="AlphaFoldDB" id="A0A2K2U8U9"/>
<sequence length="394" mass="40089">MQASGWGLTFMAAIIVAGAVVCRFRNDGAHSGRAAALSRASRVSFATLALIALAFAGTVLMGQQLWAAPMFAVGSIVVPLAVYLAMDPRPRSAKPVARSGSRPREAGLSADAIEPASSFVPLSVGRPKSSQGSFRTPRTIGGELRVPPDKVPTPLGRSASPVSGWDSTAALAASIATVSSAASAPVEANPTSGADALGERGAAAKSGVPSEPSAAADASLAAESSAPAETSVPAKPSTAADATKPAEPSAPADASAAAKPSTPSNANAFASGSASSHEHAGGSTCTRALDSVPDPAPVPEAHAPRSLEYSDCFKKARNLKMKGAHAVAARLFRESADRAPDEAQRRKAEFEELACYVLAGQHDRARALADELRVCGDHLTSAERIKLDAVARMI</sequence>
<organism evidence="3 4">
    <name type="scientific">Enteroscipio rubneri</name>
    <dbReference type="NCBI Taxonomy" id="2070686"/>
    <lineage>
        <taxon>Bacteria</taxon>
        <taxon>Bacillati</taxon>
        <taxon>Actinomycetota</taxon>
        <taxon>Coriobacteriia</taxon>
        <taxon>Eggerthellales</taxon>
        <taxon>Eggerthellaceae</taxon>
        <taxon>Enteroscipio</taxon>
    </lineage>
</organism>
<name>A0A2K2U8U9_9ACTN</name>
<evidence type="ECO:0000313" key="4">
    <source>
        <dbReference type="Proteomes" id="UP000236197"/>
    </source>
</evidence>
<keyword evidence="2" id="KW-0812">Transmembrane</keyword>
<gene>
    <name evidence="3" type="ORF">C2L71_11755</name>
</gene>
<feature type="region of interest" description="Disordered" evidence="1">
    <location>
        <begin position="180"/>
        <end position="303"/>
    </location>
</feature>
<evidence type="ECO:0000256" key="1">
    <source>
        <dbReference type="SAM" id="MobiDB-lite"/>
    </source>
</evidence>
<feature type="transmembrane region" description="Helical" evidence="2">
    <location>
        <begin position="43"/>
        <end position="60"/>
    </location>
</feature>
<accession>A0A2K2U8U9</accession>
<protein>
    <submittedName>
        <fullName evidence="3">Uncharacterized protein</fullName>
    </submittedName>
</protein>
<reference evidence="4" key="1">
    <citation type="submission" date="2018-01" db="EMBL/GenBank/DDBJ databases">
        <title>Rubneribacter badeniensis gen. nov., sp. nov., and Colonibacter rubneri, gen. nov., sp. nov., WGS of new members of the Eggerthellaceae.</title>
        <authorList>
            <person name="Danylec N."/>
            <person name="Stoll D.A."/>
            <person name="Doetsch A."/>
            <person name="Kulling S.E."/>
            <person name="Huch M."/>
        </authorList>
    </citation>
    <scope>NUCLEOTIDE SEQUENCE [LARGE SCALE GENOMIC DNA]</scope>
    <source>
        <strain evidence="4">ResAG-96</strain>
    </source>
</reference>
<feature type="transmembrane region" description="Helical" evidence="2">
    <location>
        <begin position="6"/>
        <end position="22"/>
    </location>
</feature>
<comment type="caution">
    <text evidence="3">The sequence shown here is derived from an EMBL/GenBank/DDBJ whole genome shotgun (WGS) entry which is preliminary data.</text>
</comment>
<dbReference type="Proteomes" id="UP000236197">
    <property type="component" value="Unassembled WGS sequence"/>
</dbReference>
<keyword evidence="2" id="KW-1133">Transmembrane helix</keyword>
<evidence type="ECO:0000256" key="2">
    <source>
        <dbReference type="SAM" id="Phobius"/>
    </source>
</evidence>
<keyword evidence="2" id="KW-0472">Membrane</keyword>
<proteinExistence type="predicted"/>